<dbReference type="PRINTS" id="PR00081">
    <property type="entry name" value="GDHRDH"/>
</dbReference>
<organism evidence="3">
    <name type="scientific">bioreactor metagenome</name>
    <dbReference type="NCBI Taxonomy" id="1076179"/>
    <lineage>
        <taxon>unclassified sequences</taxon>
        <taxon>metagenomes</taxon>
        <taxon>ecological metagenomes</taxon>
    </lineage>
</organism>
<dbReference type="InterPro" id="IPR036291">
    <property type="entry name" value="NAD(P)-bd_dom_sf"/>
</dbReference>
<dbReference type="AlphaFoldDB" id="A0A644TYU9"/>
<proteinExistence type="inferred from homology"/>
<dbReference type="InterPro" id="IPR002347">
    <property type="entry name" value="SDR_fam"/>
</dbReference>
<dbReference type="PANTHER" id="PTHR42760">
    <property type="entry name" value="SHORT-CHAIN DEHYDROGENASES/REDUCTASES FAMILY MEMBER"/>
    <property type="match status" value="1"/>
</dbReference>
<name>A0A644TYU9_9ZZZZ</name>
<gene>
    <name evidence="3" type="primary">polS_1</name>
    <name evidence="3" type="ORF">SDC9_16573</name>
</gene>
<protein>
    <submittedName>
        <fullName evidence="3">Sorbitol dehydrogenase</fullName>
        <ecNumber evidence="3">1.1.1.14</ecNumber>
    </submittedName>
</protein>
<dbReference type="PRINTS" id="PR00080">
    <property type="entry name" value="SDRFAMILY"/>
</dbReference>
<evidence type="ECO:0000256" key="2">
    <source>
        <dbReference type="ARBA" id="ARBA00023002"/>
    </source>
</evidence>
<accession>A0A644TYU9</accession>
<comment type="similarity">
    <text evidence="1">Belongs to the short-chain dehydrogenases/reductases (SDR) family.</text>
</comment>
<dbReference type="EMBL" id="VSSQ01000055">
    <property type="protein sequence ID" value="MPL70811.1"/>
    <property type="molecule type" value="Genomic_DNA"/>
</dbReference>
<dbReference type="FunFam" id="3.40.50.720:FF:000084">
    <property type="entry name" value="Short-chain dehydrogenase reductase"/>
    <property type="match status" value="1"/>
</dbReference>
<dbReference type="SUPFAM" id="SSF51735">
    <property type="entry name" value="NAD(P)-binding Rossmann-fold domains"/>
    <property type="match status" value="1"/>
</dbReference>
<dbReference type="GO" id="GO:0003939">
    <property type="term" value="F:L-iditol 2-dehydrogenase (NAD+) activity"/>
    <property type="evidence" value="ECO:0007669"/>
    <property type="project" value="UniProtKB-EC"/>
</dbReference>
<comment type="caution">
    <text evidence="3">The sequence shown here is derived from an EMBL/GenBank/DDBJ whole genome shotgun (WGS) entry which is preliminary data.</text>
</comment>
<dbReference type="Gene3D" id="3.40.50.720">
    <property type="entry name" value="NAD(P)-binding Rossmann-like Domain"/>
    <property type="match status" value="1"/>
</dbReference>
<keyword evidence="2 3" id="KW-0560">Oxidoreductase</keyword>
<evidence type="ECO:0000256" key="1">
    <source>
        <dbReference type="ARBA" id="ARBA00006484"/>
    </source>
</evidence>
<dbReference type="CDD" id="cd05233">
    <property type="entry name" value="SDR_c"/>
    <property type="match status" value="1"/>
</dbReference>
<dbReference type="EC" id="1.1.1.14" evidence="3"/>
<dbReference type="PANTHER" id="PTHR42760:SF115">
    <property type="entry name" value="3-OXOACYL-[ACYL-CARRIER-PROTEIN] REDUCTASE FABG"/>
    <property type="match status" value="1"/>
</dbReference>
<dbReference type="Pfam" id="PF13561">
    <property type="entry name" value="adh_short_C2"/>
    <property type="match status" value="1"/>
</dbReference>
<reference evidence="3" key="1">
    <citation type="submission" date="2019-08" db="EMBL/GenBank/DDBJ databases">
        <authorList>
            <person name="Kucharzyk K."/>
            <person name="Murdoch R.W."/>
            <person name="Higgins S."/>
            <person name="Loffler F."/>
        </authorList>
    </citation>
    <scope>NUCLEOTIDE SEQUENCE</scope>
</reference>
<evidence type="ECO:0000313" key="3">
    <source>
        <dbReference type="EMBL" id="MPL70811.1"/>
    </source>
</evidence>
<sequence length="256" mass="27850">MNKEMRLEGKVAVIFGGVGRIGRTAAEAFLAQGASVLLVDRALDALDSVARDFNLSFPGMCEKLCVEIESKEDVQRLIDFIVERLGRVDVLLNSPAYIYRAPFLEHSIEEVDKQWQTNFRIVYLVAQAVAKLMAKQKSGKIINIASLGGTRPEKEHVGHCAVKSAVIALTKVMALELAEYNIQVNVIAPGPTETIPFSSPYYINHPEALKSIENRTPAGRIGRTSDHAGLLVFLASGESDWITGQVVLSDGGMGLA</sequence>